<comment type="catalytic activity">
    <reaction evidence="3">
        <text>a ribonucleoside 5'-triphosphate + H2O = a ribonucleoside 5'-phosphate + diphosphate + H(+)</text>
        <dbReference type="Rhea" id="RHEA:23996"/>
        <dbReference type="ChEBI" id="CHEBI:15377"/>
        <dbReference type="ChEBI" id="CHEBI:15378"/>
        <dbReference type="ChEBI" id="CHEBI:33019"/>
        <dbReference type="ChEBI" id="CHEBI:58043"/>
        <dbReference type="ChEBI" id="CHEBI:61557"/>
        <dbReference type="EC" id="3.6.1.9"/>
    </reaction>
</comment>
<evidence type="ECO:0000256" key="3">
    <source>
        <dbReference type="HAMAP-Rule" id="MF_00528"/>
    </source>
</evidence>
<comment type="caution">
    <text evidence="4">The sequence shown here is derived from an EMBL/GenBank/DDBJ whole genome shotgun (WGS) entry which is preliminary data.</text>
</comment>
<dbReference type="InterPro" id="IPR029001">
    <property type="entry name" value="ITPase-like_fam"/>
</dbReference>
<feature type="active site" description="Proton acceptor" evidence="3">
    <location>
        <position position="106"/>
    </location>
</feature>
<comment type="function">
    <text evidence="3">Nucleoside triphosphate pyrophosphatase. May have a dual role in cell division arrest and in preventing the incorporation of modified nucleotides into cellular nucleic acids.</text>
</comment>
<dbReference type="InterPro" id="IPR003697">
    <property type="entry name" value="Maf-like"/>
</dbReference>
<evidence type="ECO:0000313" key="4">
    <source>
        <dbReference type="EMBL" id="MDR7293113.1"/>
    </source>
</evidence>
<keyword evidence="5" id="KW-1185">Reference proteome</keyword>
<comment type="similarity">
    <text evidence="3">Belongs to the Maf family.</text>
</comment>
<dbReference type="RefSeq" id="WP_310245760.1">
    <property type="nucleotide sequence ID" value="NZ_JAVDXX010000001.1"/>
</dbReference>
<keyword evidence="3" id="KW-0546">Nucleotide metabolism</keyword>
<dbReference type="NCBIfam" id="TIGR00172">
    <property type="entry name" value="maf"/>
    <property type="match status" value="1"/>
</dbReference>
<keyword evidence="2 3" id="KW-0378">Hydrolase</keyword>
<dbReference type="PANTHER" id="PTHR43213:SF5">
    <property type="entry name" value="BIFUNCTIONAL DTTP_UTP PYROPHOSPHATASE_METHYLTRANSFERASE PROTEIN-RELATED"/>
    <property type="match status" value="1"/>
</dbReference>
<gene>
    <name evidence="4" type="ORF">J2S67_000381</name>
</gene>
<dbReference type="PIRSF" id="PIRSF006305">
    <property type="entry name" value="Maf"/>
    <property type="match status" value="1"/>
</dbReference>
<dbReference type="Proteomes" id="UP001180715">
    <property type="component" value="Unassembled WGS sequence"/>
</dbReference>
<reference evidence="4" key="1">
    <citation type="submission" date="2023-07" db="EMBL/GenBank/DDBJ databases">
        <title>Sequencing the genomes of 1000 actinobacteria strains.</title>
        <authorList>
            <person name="Klenk H.-P."/>
        </authorList>
    </citation>
    <scope>NUCLEOTIDE SEQUENCE</scope>
    <source>
        <strain evidence="4">DSM 13068</strain>
    </source>
</reference>
<dbReference type="Pfam" id="PF02545">
    <property type="entry name" value="Maf"/>
    <property type="match status" value="1"/>
</dbReference>
<sequence length="233" mass="23788">MAADASGTAPASAASASLSASDAPAALVLGSTSPGRASVLKAAGIAFSQQGSHMDEDAVVAAAAAEAQARLTPAAQAQLLAEAKAADVAQTLRSNPTGSRLVLGCDSVFEFEGVAYGKPHTPQAARERWLSQRGREGVLHSGHCLIDLQTGKKATECVSSTVRFASVTDEELEAYIATGEPLPCAGAFTVDGRAAALIDGIEGDFHAVVGLSPAALRRMLNQLGLPLTLVWPR</sequence>
<evidence type="ECO:0000256" key="2">
    <source>
        <dbReference type="ARBA" id="ARBA00022801"/>
    </source>
</evidence>
<name>A0ABU1YXM4_9MICC</name>
<comment type="cofactor">
    <cofactor evidence="1 3">
        <name>a divalent metal cation</name>
        <dbReference type="ChEBI" id="CHEBI:60240"/>
    </cofactor>
</comment>
<dbReference type="CDD" id="cd00555">
    <property type="entry name" value="Maf"/>
    <property type="match status" value="1"/>
</dbReference>
<dbReference type="HAMAP" id="MF_00528">
    <property type="entry name" value="Maf"/>
    <property type="match status" value="1"/>
</dbReference>
<dbReference type="SUPFAM" id="SSF52972">
    <property type="entry name" value="ITPase-like"/>
    <property type="match status" value="1"/>
</dbReference>
<dbReference type="PANTHER" id="PTHR43213">
    <property type="entry name" value="BIFUNCTIONAL DTTP/UTP PYROPHOSPHATASE/METHYLTRANSFERASE PROTEIN-RELATED"/>
    <property type="match status" value="1"/>
</dbReference>
<dbReference type="Gene3D" id="3.90.950.10">
    <property type="match status" value="1"/>
</dbReference>
<keyword evidence="3" id="KW-0963">Cytoplasm</keyword>
<dbReference type="EC" id="3.6.1.9" evidence="3"/>
<evidence type="ECO:0000313" key="5">
    <source>
        <dbReference type="Proteomes" id="UP001180715"/>
    </source>
</evidence>
<comment type="subcellular location">
    <subcellularLocation>
        <location evidence="3">Cytoplasm</location>
    </subcellularLocation>
</comment>
<evidence type="ECO:0000256" key="1">
    <source>
        <dbReference type="ARBA" id="ARBA00001968"/>
    </source>
</evidence>
<accession>A0ABU1YXM4</accession>
<comment type="caution">
    <text evidence="3">Lacks conserved residue(s) required for the propagation of feature annotation.</text>
</comment>
<organism evidence="4 5">
    <name type="scientific">Pseudoglutamicibacter albus</name>
    <dbReference type="NCBI Taxonomy" id="98671"/>
    <lineage>
        <taxon>Bacteria</taxon>
        <taxon>Bacillati</taxon>
        <taxon>Actinomycetota</taxon>
        <taxon>Actinomycetes</taxon>
        <taxon>Micrococcales</taxon>
        <taxon>Micrococcaceae</taxon>
        <taxon>Pseudoglutamicibacter</taxon>
    </lineage>
</organism>
<dbReference type="EMBL" id="JAVDXX010000001">
    <property type="protein sequence ID" value="MDR7293113.1"/>
    <property type="molecule type" value="Genomic_DNA"/>
</dbReference>
<comment type="catalytic activity">
    <reaction evidence="3">
        <text>a 2'-deoxyribonucleoside 5'-triphosphate + H2O = a 2'-deoxyribonucleoside 5'-phosphate + diphosphate + H(+)</text>
        <dbReference type="Rhea" id="RHEA:44644"/>
        <dbReference type="ChEBI" id="CHEBI:15377"/>
        <dbReference type="ChEBI" id="CHEBI:15378"/>
        <dbReference type="ChEBI" id="CHEBI:33019"/>
        <dbReference type="ChEBI" id="CHEBI:61560"/>
        <dbReference type="ChEBI" id="CHEBI:65317"/>
        <dbReference type="EC" id="3.6.1.9"/>
    </reaction>
</comment>
<proteinExistence type="inferred from homology"/>
<protein>
    <recommendedName>
        <fullName evidence="3">Nucleoside triphosphate pyrophosphatase</fullName>
        <ecNumber evidence="3">3.6.1.9</ecNumber>
    </recommendedName>
    <alternativeName>
        <fullName evidence="3">Nucleotide pyrophosphatase</fullName>
        <shortName evidence="3">Nucleotide PPase</shortName>
    </alternativeName>
</protein>